<proteinExistence type="predicted"/>
<sequence length="176" mass="20005">MNVLSTEEITHRARKYDEELSYTDTEIESRISTLLCSQNWLGKSEIADCIEWKLLNQGGRARLNVERLDDISEEVAEYITKAAFLAENPKQQVEILSTLPGVGAATSTVLLAFNDPENYAIGDRYMNDELLGKDKQITATSYPKLLKTIREIAPDSIPLRTVEKAYFQRYIEKNDP</sequence>
<dbReference type="EMBL" id="BAAADN010000089">
    <property type="protein sequence ID" value="GAA0477066.1"/>
    <property type="molecule type" value="Genomic_DNA"/>
</dbReference>
<dbReference type="Proteomes" id="UP001500962">
    <property type="component" value="Unassembled WGS sequence"/>
</dbReference>
<comment type="caution">
    <text evidence="1">The sequence shown here is derived from an EMBL/GenBank/DDBJ whole genome shotgun (WGS) entry which is preliminary data.</text>
</comment>
<dbReference type="AlphaFoldDB" id="A0AAV3SMD0"/>
<evidence type="ECO:0000313" key="1">
    <source>
        <dbReference type="EMBL" id="GAA0477066.1"/>
    </source>
</evidence>
<reference evidence="1" key="2">
    <citation type="submission" date="2023-12" db="EMBL/GenBank/DDBJ databases">
        <authorList>
            <person name="Sun Q."/>
            <person name="Inoue M."/>
        </authorList>
    </citation>
    <scope>NUCLEOTIDE SEQUENCE</scope>
    <source>
        <strain evidence="1">JCM 12289</strain>
    </source>
</reference>
<gene>
    <name evidence="1" type="ORF">GCM10008985_36770</name>
</gene>
<name>A0AAV3SMD0_HALDO</name>
<organism evidence="1 2">
    <name type="scientific">Halococcus dombrowskii</name>
    <dbReference type="NCBI Taxonomy" id="179637"/>
    <lineage>
        <taxon>Archaea</taxon>
        <taxon>Methanobacteriati</taxon>
        <taxon>Methanobacteriota</taxon>
        <taxon>Stenosarchaea group</taxon>
        <taxon>Halobacteria</taxon>
        <taxon>Halobacteriales</taxon>
        <taxon>Halococcaceae</taxon>
        <taxon>Halococcus</taxon>
    </lineage>
</organism>
<protein>
    <submittedName>
        <fullName evidence="1">Uncharacterized protein</fullName>
    </submittedName>
</protein>
<evidence type="ECO:0000313" key="2">
    <source>
        <dbReference type="Proteomes" id="UP001500962"/>
    </source>
</evidence>
<reference evidence="1" key="1">
    <citation type="journal article" date="2014" name="Int. J. Syst. Evol. Microbiol.">
        <title>Complete genome sequence of Corynebacterium casei LMG S-19264T (=DSM 44701T), isolated from a smear-ripened cheese.</title>
        <authorList>
            <consortium name="US DOE Joint Genome Institute (JGI-PGF)"/>
            <person name="Walter F."/>
            <person name="Albersmeier A."/>
            <person name="Kalinowski J."/>
            <person name="Ruckert C."/>
        </authorList>
    </citation>
    <scope>NUCLEOTIDE SEQUENCE</scope>
    <source>
        <strain evidence="1">JCM 12289</strain>
    </source>
</reference>
<accession>A0AAV3SMD0</accession>